<dbReference type="Proteomes" id="UP001055101">
    <property type="component" value="Unassembled WGS sequence"/>
</dbReference>
<name>A0ABQ4TII2_9HYPH</name>
<sequence>MTKAVGFDEMTGSLVIMDNGVFPAGSLIAYPSPWPERIQVDSIAGRGEQIIEWHDVRRLDPADPWMPASLDEALAYLRGEFAKRPAVEDGFVLTEAASTAMGGHRVVARRDGALVYATYDDPAAVEAVIGVTRGAVDVGGTPDIQRVGPLQEPSWSWADGPVYLGANGQLTQQAPEHGAVLQMGVAVSPTTVFLDIQEPYHLTS</sequence>
<reference evidence="1" key="2">
    <citation type="submission" date="2021-08" db="EMBL/GenBank/DDBJ databases">
        <authorList>
            <person name="Tani A."/>
            <person name="Ola A."/>
            <person name="Ogura Y."/>
            <person name="Katsura K."/>
            <person name="Hayashi T."/>
        </authorList>
    </citation>
    <scope>NUCLEOTIDE SEQUENCE</scope>
    <source>
        <strain evidence="1">DSM 23674</strain>
    </source>
</reference>
<organism evidence="1 2">
    <name type="scientific">Methylobacterium thuringiense</name>
    <dbReference type="NCBI Taxonomy" id="1003091"/>
    <lineage>
        <taxon>Bacteria</taxon>
        <taxon>Pseudomonadati</taxon>
        <taxon>Pseudomonadota</taxon>
        <taxon>Alphaproteobacteria</taxon>
        <taxon>Hyphomicrobiales</taxon>
        <taxon>Methylobacteriaceae</taxon>
        <taxon>Methylobacterium</taxon>
    </lineage>
</organism>
<gene>
    <name evidence="1" type="ORF">EKPJFOCH_1075</name>
</gene>
<keyword evidence="2" id="KW-1185">Reference proteome</keyword>
<dbReference type="RefSeq" id="WP_238231014.1">
    <property type="nucleotide sequence ID" value="NZ_BPRA01000004.1"/>
</dbReference>
<evidence type="ECO:0000313" key="1">
    <source>
        <dbReference type="EMBL" id="GJE54597.1"/>
    </source>
</evidence>
<reference evidence="1" key="1">
    <citation type="journal article" date="2021" name="Front. Microbiol.">
        <title>Comprehensive Comparative Genomics and Phenotyping of Methylobacterium Species.</title>
        <authorList>
            <person name="Alessa O."/>
            <person name="Ogura Y."/>
            <person name="Fujitani Y."/>
            <person name="Takami H."/>
            <person name="Hayashi T."/>
            <person name="Sahin N."/>
            <person name="Tani A."/>
        </authorList>
    </citation>
    <scope>NUCLEOTIDE SEQUENCE</scope>
    <source>
        <strain evidence="1">DSM 23674</strain>
    </source>
</reference>
<proteinExistence type="predicted"/>
<protein>
    <submittedName>
        <fullName evidence="1">Uncharacterized protein</fullName>
    </submittedName>
</protein>
<evidence type="ECO:0000313" key="2">
    <source>
        <dbReference type="Proteomes" id="UP001055101"/>
    </source>
</evidence>
<accession>A0ABQ4TII2</accession>
<comment type="caution">
    <text evidence="1">The sequence shown here is derived from an EMBL/GenBank/DDBJ whole genome shotgun (WGS) entry which is preliminary data.</text>
</comment>
<dbReference type="EMBL" id="BPRA01000004">
    <property type="protein sequence ID" value="GJE54597.1"/>
    <property type="molecule type" value="Genomic_DNA"/>
</dbReference>